<accession>A0A150M3X1</accession>
<dbReference type="InterPro" id="IPR058930">
    <property type="entry name" value="YwzD"/>
</dbReference>
<evidence type="ECO:0000313" key="1">
    <source>
        <dbReference type="EMBL" id="KYD19086.1"/>
    </source>
</evidence>
<comment type="caution">
    <text evidence="1">The sequence shown here is derived from an EMBL/GenBank/DDBJ whole genome shotgun (WGS) entry which is preliminary data.</text>
</comment>
<name>A0A150M3X1_9BACL</name>
<dbReference type="EMBL" id="LQYS01000014">
    <property type="protein sequence ID" value="KYD19086.1"/>
    <property type="molecule type" value="Genomic_DNA"/>
</dbReference>
<evidence type="ECO:0000313" key="2">
    <source>
        <dbReference type="Proteomes" id="UP000075455"/>
    </source>
</evidence>
<dbReference type="AlphaFoldDB" id="A0A150M3X1"/>
<dbReference type="RefSeq" id="WP_201028856.1">
    <property type="nucleotide sequence ID" value="NZ_AP025623.1"/>
</dbReference>
<protein>
    <submittedName>
        <fullName evidence="1">Uncharacterized protein</fullName>
    </submittedName>
</protein>
<dbReference type="STRING" id="81408.B4119_3916"/>
<proteinExistence type="predicted"/>
<gene>
    <name evidence="1" type="ORF">B4119_3916</name>
</gene>
<sequence length="54" mass="6408">MTKKKTLRPEIERFKHILIEAYQRGEFSANITAKDMVRELAHQLKPIFKGDNHK</sequence>
<dbReference type="Proteomes" id="UP000075455">
    <property type="component" value="Unassembled WGS sequence"/>
</dbReference>
<dbReference type="PATRIC" id="fig|81408.3.peg.1437"/>
<organism evidence="1 2">
    <name type="scientific">Saccharococcus caldoxylosilyticus</name>
    <dbReference type="NCBI Taxonomy" id="81408"/>
    <lineage>
        <taxon>Bacteria</taxon>
        <taxon>Bacillati</taxon>
        <taxon>Bacillota</taxon>
        <taxon>Bacilli</taxon>
        <taxon>Bacillales</taxon>
        <taxon>Anoxybacillaceae</taxon>
        <taxon>Saccharococcus</taxon>
    </lineage>
</organism>
<dbReference type="Pfam" id="PF26162">
    <property type="entry name" value="YwzD"/>
    <property type="match status" value="1"/>
</dbReference>
<reference evidence="1 2" key="1">
    <citation type="submission" date="2016-01" db="EMBL/GenBank/DDBJ databases">
        <title>Draft Genome Sequences of Seven Thermophilic Sporeformers Isolated from Foods.</title>
        <authorList>
            <person name="Berendsen E.M."/>
            <person name="Wells-Bennik M.H."/>
            <person name="Krawcyk A.O."/>
            <person name="De Jong A."/>
            <person name="Holsappel S."/>
            <person name="Eijlander R.T."/>
            <person name="Kuipers O.P."/>
        </authorList>
    </citation>
    <scope>NUCLEOTIDE SEQUENCE [LARGE SCALE GENOMIC DNA]</scope>
    <source>
        <strain evidence="1 2">B4119</strain>
    </source>
</reference>